<dbReference type="InterPro" id="IPR050879">
    <property type="entry name" value="Acyltransferase_3"/>
</dbReference>
<dbReference type="EMBL" id="WUEK01000005">
    <property type="protein sequence ID" value="MXG89903.1"/>
    <property type="molecule type" value="Genomic_DNA"/>
</dbReference>
<dbReference type="RefSeq" id="WP_160877785.1">
    <property type="nucleotide sequence ID" value="NZ_WUEK01000005.1"/>
</dbReference>
<dbReference type="PANTHER" id="PTHR23028">
    <property type="entry name" value="ACETYLTRANSFERASE"/>
    <property type="match status" value="1"/>
</dbReference>
<evidence type="ECO:0000313" key="4">
    <source>
        <dbReference type="Proteomes" id="UP000473325"/>
    </source>
</evidence>
<keyword evidence="1" id="KW-1133">Transmembrane helix</keyword>
<feature type="transmembrane region" description="Helical" evidence="1">
    <location>
        <begin position="213"/>
        <end position="232"/>
    </location>
</feature>
<dbReference type="PANTHER" id="PTHR23028:SF53">
    <property type="entry name" value="ACYL_TRANSF_3 DOMAIN-CONTAINING PROTEIN"/>
    <property type="match status" value="1"/>
</dbReference>
<comment type="caution">
    <text evidence="3">The sequence shown here is derived from an EMBL/GenBank/DDBJ whole genome shotgun (WGS) entry which is preliminary data.</text>
</comment>
<gene>
    <name evidence="3" type="ORF">GRQ65_10100</name>
</gene>
<feature type="transmembrane region" description="Helical" evidence="1">
    <location>
        <begin position="239"/>
        <end position="259"/>
    </location>
</feature>
<feature type="transmembrane region" description="Helical" evidence="1">
    <location>
        <begin position="337"/>
        <end position="358"/>
    </location>
</feature>
<feature type="transmembrane region" description="Helical" evidence="1">
    <location>
        <begin position="310"/>
        <end position="331"/>
    </location>
</feature>
<feature type="domain" description="Acyltransferase 3" evidence="2">
    <location>
        <begin position="17"/>
        <end position="358"/>
    </location>
</feature>
<feature type="transmembrane region" description="Helical" evidence="1">
    <location>
        <begin position="188"/>
        <end position="207"/>
    </location>
</feature>
<keyword evidence="4" id="KW-1185">Reference proteome</keyword>
<feature type="transmembrane region" description="Helical" evidence="1">
    <location>
        <begin position="101"/>
        <end position="122"/>
    </location>
</feature>
<dbReference type="GO" id="GO:0016020">
    <property type="term" value="C:membrane"/>
    <property type="evidence" value="ECO:0007669"/>
    <property type="project" value="TreeGrafter"/>
</dbReference>
<reference evidence="3 4" key="1">
    <citation type="submission" date="2019-12" db="EMBL/GenBank/DDBJ databases">
        <authorList>
            <person name="Kun Z."/>
        </authorList>
    </citation>
    <scope>NUCLEOTIDE SEQUENCE [LARGE SCALE GENOMIC DNA]</scope>
    <source>
        <strain evidence="3 4">YIM 123512</strain>
    </source>
</reference>
<keyword evidence="3" id="KW-0808">Transferase</keyword>
<organism evidence="3 4">
    <name type="scientific">Nocardioides flavescens</name>
    <dbReference type="NCBI Taxonomy" id="2691959"/>
    <lineage>
        <taxon>Bacteria</taxon>
        <taxon>Bacillati</taxon>
        <taxon>Actinomycetota</taxon>
        <taxon>Actinomycetes</taxon>
        <taxon>Propionibacteriales</taxon>
        <taxon>Nocardioidaceae</taxon>
        <taxon>Nocardioides</taxon>
    </lineage>
</organism>
<accession>A0A6L7ERH6</accession>
<evidence type="ECO:0000313" key="3">
    <source>
        <dbReference type="EMBL" id="MXG89903.1"/>
    </source>
</evidence>
<dbReference type="Proteomes" id="UP000473325">
    <property type="component" value="Unassembled WGS sequence"/>
</dbReference>
<feature type="transmembrane region" description="Helical" evidence="1">
    <location>
        <begin position="163"/>
        <end position="181"/>
    </location>
</feature>
<dbReference type="InterPro" id="IPR002656">
    <property type="entry name" value="Acyl_transf_3_dom"/>
</dbReference>
<proteinExistence type="predicted"/>
<protein>
    <submittedName>
        <fullName evidence="3">Acyltransferase family protein</fullName>
    </submittedName>
</protein>
<feature type="transmembrane region" description="Helical" evidence="1">
    <location>
        <begin position="21"/>
        <end position="43"/>
    </location>
</feature>
<evidence type="ECO:0000256" key="1">
    <source>
        <dbReference type="SAM" id="Phobius"/>
    </source>
</evidence>
<evidence type="ECO:0000259" key="2">
    <source>
        <dbReference type="Pfam" id="PF01757"/>
    </source>
</evidence>
<name>A0A6L7ERH6_9ACTN</name>
<dbReference type="AlphaFoldDB" id="A0A6L7ERH6"/>
<keyword evidence="1" id="KW-0472">Membrane</keyword>
<keyword evidence="1" id="KW-0812">Transmembrane</keyword>
<feature type="transmembrane region" description="Helical" evidence="1">
    <location>
        <begin position="55"/>
        <end position="80"/>
    </location>
</feature>
<sequence length="385" mass="42215">MSSTDAARTGPSRPNFEFIDGLRALAALSVAFFHAFLFTGLAGETTDAFGPLARIVLNGSFAVAIFIVLSGFVLMLPIARRPGYELRDGLRGFAVRRARRILPPYYASFLFFLVLILAVPFFRDPAGTRWAGKVPITVDGVLAHLVMVHNLDASWHDQVNGPLWSVATEVQIYVLMPLVLIPLWRRFGGIPVIALGVFFGWALHFIAPRFDGAHFWYIGLFAAGMLAAQEVTRGRRVPLAGPTAAVGAALIAVVMIAFQYRLRPNEWLTEVGVGLVFALGLFALASASAEGRSNWVIRALESRTLVKIGLFSYSIYLFHSPLIGLSNLGLIHIDMPLAVRLAVMWLVITPAAVALSYIPHLLVERRFMTGHQKQELKTPEPSAVV</sequence>
<dbReference type="Pfam" id="PF01757">
    <property type="entry name" value="Acyl_transf_3"/>
    <property type="match status" value="1"/>
</dbReference>
<feature type="transmembrane region" description="Helical" evidence="1">
    <location>
        <begin position="271"/>
        <end position="289"/>
    </location>
</feature>
<dbReference type="GO" id="GO:0009103">
    <property type="term" value="P:lipopolysaccharide biosynthetic process"/>
    <property type="evidence" value="ECO:0007669"/>
    <property type="project" value="TreeGrafter"/>
</dbReference>
<keyword evidence="3" id="KW-0012">Acyltransferase</keyword>
<dbReference type="GO" id="GO:0016747">
    <property type="term" value="F:acyltransferase activity, transferring groups other than amino-acyl groups"/>
    <property type="evidence" value="ECO:0007669"/>
    <property type="project" value="InterPro"/>
</dbReference>